<evidence type="ECO:0000256" key="1">
    <source>
        <dbReference type="SAM" id="MobiDB-lite"/>
    </source>
</evidence>
<gene>
    <name evidence="2" type="ORF">YBN1229_v1_0510</name>
</gene>
<accession>A0A0D6JB09</accession>
<dbReference type="AlphaFoldDB" id="A0A0D6JB09"/>
<name>A0A0D6JB09_9HYPH</name>
<sequence length="252" mass="28773">MISSSLAMLRHVGHEPRRRREPARYGRNQAYRQLRLQSRTGEPCLETPFNLRRNEGTYVSTHRRDLPHEIGCDMPYSWGSSNEHGLNIRSHSPIHTRHLHFVIEVCPVSKTSKENCRPLGACRFNRQTVEGNDVDSRARLIGDDERFLTEHFDTFRRRKHWRLARMHANANNEPINKFRRACHHVRMAEGDGIEASGVKTYTGHSYLAVCADTSSLPVVTPVQQPLSSYRNLSIDEIMGIPNSGQGAAQDPN</sequence>
<proteinExistence type="predicted"/>
<dbReference type="KEGG" id="fiy:BN1229_v1_0510"/>
<feature type="region of interest" description="Disordered" evidence="1">
    <location>
        <begin position="1"/>
        <end position="24"/>
    </location>
</feature>
<reference evidence="3" key="1">
    <citation type="submission" date="2015-02" db="EMBL/GenBank/DDBJ databases">
        <authorList>
            <person name="Chooi Y.-H."/>
        </authorList>
    </citation>
    <scope>NUCLEOTIDE SEQUENCE [LARGE SCALE GENOMIC DNA]</scope>
    <source>
        <strain evidence="3">strain Y</strain>
    </source>
</reference>
<evidence type="ECO:0000313" key="2">
    <source>
        <dbReference type="EMBL" id="CPR15795.1"/>
    </source>
</evidence>
<evidence type="ECO:0000313" key="3">
    <source>
        <dbReference type="Proteomes" id="UP000033187"/>
    </source>
</evidence>
<dbReference type="EMBL" id="LN829119">
    <property type="protein sequence ID" value="CPR15795.1"/>
    <property type="molecule type" value="Genomic_DNA"/>
</dbReference>
<keyword evidence="3" id="KW-1185">Reference proteome</keyword>
<organism evidence="2 3">
    <name type="scientific">Candidatus Filomicrobium marinum</name>
    <dbReference type="NCBI Taxonomy" id="1608628"/>
    <lineage>
        <taxon>Bacteria</taxon>
        <taxon>Pseudomonadati</taxon>
        <taxon>Pseudomonadota</taxon>
        <taxon>Alphaproteobacteria</taxon>
        <taxon>Hyphomicrobiales</taxon>
        <taxon>Hyphomicrobiaceae</taxon>
        <taxon>Filomicrobium</taxon>
    </lineage>
</organism>
<dbReference type="Proteomes" id="UP000033187">
    <property type="component" value="Chromosome 1"/>
</dbReference>
<protein>
    <submittedName>
        <fullName evidence="2">Uncharacterized protein</fullName>
    </submittedName>
</protein>